<dbReference type="InterPro" id="IPR022066">
    <property type="entry name" value="PdtaS_GAF"/>
</dbReference>
<dbReference type="SMART" id="SM00387">
    <property type="entry name" value="HATPase_c"/>
    <property type="match status" value="1"/>
</dbReference>
<evidence type="ECO:0000256" key="3">
    <source>
        <dbReference type="ARBA" id="ARBA00012438"/>
    </source>
</evidence>
<dbReference type="SUPFAM" id="SSF55785">
    <property type="entry name" value="PYP-like sensor domain (PAS domain)"/>
    <property type="match status" value="1"/>
</dbReference>
<keyword evidence="5" id="KW-0597">Phosphoprotein</keyword>
<evidence type="ECO:0000256" key="8">
    <source>
        <dbReference type="ARBA" id="ARBA00022777"/>
    </source>
</evidence>
<dbReference type="SUPFAM" id="SSF55874">
    <property type="entry name" value="ATPase domain of HSP90 chaperone/DNA topoisomerase II/histidine kinase"/>
    <property type="match status" value="1"/>
</dbReference>
<dbReference type="PANTHER" id="PTHR41523:SF8">
    <property type="entry name" value="ETHYLENE RESPONSE SENSOR PROTEIN"/>
    <property type="match status" value="1"/>
</dbReference>
<keyword evidence="6" id="KW-0808">Transferase</keyword>
<comment type="subcellular location">
    <subcellularLocation>
        <location evidence="2">Cytoplasm</location>
    </subcellularLocation>
</comment>
<evidence type="ECO:0000256" key="12">
    <source>
        <dbReference type="ARBA" id="ARBA00055961"/>
    </source>
</evidence>
<dbReference type="GO" id="GO:0005524">
    <property type="term" value="F:ATP binding"/>
    <property type="evidence" value="ECO:0007669"/>
    <property type="project" value="UniProtKB-KW"/>
</dbReference>
<comment type="function">
    <text evidence="12">Member of the two-component regulatory system PdtaR/PdtaS. This two-component system plays an essential role in mycobacterial adaptation to poor nutrient conditions. Nutrient deprivation results in increasing intracellular concentrations of cyclic diguanosine monophosphate (c-di-GMP), which binds to the PdtaS sensor and promotes its autophosphorylation, leading to the activation of the signaling cascade. The phosphate group is then transferred to PdtaR.</text>
</comment>
<dbReference type="Pfam" id="PF08448">
    <property type="entry name" value="PAS_4"/>
    <property type="match status" value="1"/>
</dbReference>
<dbReference type="FunFam" id="3.30.565.10:FF:000071">
    <property type="entry name" value="Sensor histidine kinase"/>
    <property type="match status" value="1"/>
</dbReference>
<dbReference type="Gene3D" id="3.30.565.10">
    <property type="entry name" value="Histidine kinase-like ATPase, C-terminal domain"/>
    <property type="match status" value="1"/>
</dbReference>
<sequence length="500" mass="54271">MATLGDLLAEHTVLPGNAVDHLHAVVGEWQLLADLSFADYLMWVRRDDGVLVCVAQCRPNTAPTVMQTDAVGTVVAADSLPLVAATFACGAAGSESDVRQQISCQDNSLNVEVSPVRYDDQVVAVLTQHQTERAIRRRSGQLETAYLDCASDLVHMLAEGTFPDVGDVAMSRSTPRAGDGFIRLDIEGVVSYASPNALSAYHRMGRTTELEGRNLIEATRTLISDPFEAQEVDEHVQDLLAGGRGMRTEIEAGGATVLLRTLPLVVHGRNVGAAILIRDVTEVKRRDRALISKDATIREIHHRVKNNLQTVAALLRLQARRTANAEGREALIESVRRVSSIALVHDALSMSVDEQVNLDEVIDRILPIMNDVASVDRPIRINRVGDLGVLDSDRATALIMVITELVQNAIEHAFDPAAAEGSVMIRAERSARWLDVVVHDDGLGLPEGFSLEKSDSLGLQIVRTLVSAELDGSLGMREAREGGTDVVLRVPIGRRGRLML</sequence>
<dbReference type="InterPro" id="IPR011495">
    <property type="entry name" value="Sig_transdc_His_kin_sub2_dim/P"/>
</dbReference>
<dbReference type="EC" id="2.7.13.3" evidence="3"/>
<accession>A0A1X2M0J6</accession>
<protein>
    <recommendedName>
        <fullName evidence="14">Sensor histidine kinase PdtaS</fullName>
        <ecNumber evidence="3">2.7.13.3</ecNumber>
    </recommendedName>
</protein>
<keyword evidence="8" id="KW-0418">Kinase</keyword>
<evidence type="ECO:0000256" key="9">
    <source>
        <dbReference type="ARBA" id="ARBA00022840"/>
    </source>
</evidence>
<dbReference type="Pfam" id="PF02518">
    <property type="entry name" value="HATPase_c"/>
    <property type="match status" value="1"/>
</dbReference>
<evidence type="ECO:0000256" key="4">
    <source>
        <dbReference type="ARBA" id="ARBA00022490"/>
    </source>
</evidence>
<keyword evidence="4" id="KW-0963">Cytoplasm</keyword>
<dbReference type="GO" id="GO:0000160">
    <property type="term" value="P:phosphorelay signal transduction system"/>
    <property type="evidence" value="ECO:0007669"/>
    <property type="project" value="UniProtKB-KW"/>
</dbReference>
<comment type="catalytic activity">
    <reaction evidence="1">
        <text>ATP + protein L-histidine = ADP + protein N-phospho-L-histidine.</text>
        <dbReference type="EC" id="2.7.13.3"/>
    </reaction>
</comment>
<organism evidence="16 17">
    <name type="scientific">Mycobacterium decipiens</name>
    <dbReference type="NCBI Taxonomy" id="1430326"/>
    <lineage>
        <taxon>Bacteria</taxon>
        <taxon>Bacillati</taxon>
        <taxon>Actinomycetota</taxon>
        <taxon>Actinomycetes</taxon>
        <taxon>Mycobacteriales</taxon>
        <taxon>Mycobacteriaceae</taxon>
        <taxon>Mycobacterium</taxon>
    </lineage>
</organism>
<comment type="function">
    <text evidence="13">In addition, the PdtaR/PdtaS two-component system controls copper and nitric oxide (NO) resistance downstream of the intramembrane protease Rip1. This coupled Rip1/PdtaS/PdtaR circuit controls NO resistance and acute lung infection in mice by relieving PdtaR/PdtaS-mediated repression of isonitrile chalkophore biosynthesis. Two signals are required to fully inactivate the PdtaR/PdtaS system and mediate NO resistance: a cytoplasmic inhibitory signal through the PdtaS kinase mediated by direct sensing of NO and the production of PPE1-5', an NO-induced small RNA, to sequester PdtaR.</text>
</comment>
<dbReference type="Proteomes" id="UP000193247">
    <property type="component" value="Unassembled WGS sequence"/>
</dbReference>
<dbReference type="PROSITE" id="PS50109">
    <property type="entry name" value="HIS_KIN"/>
    <property type="match status" value="1"/>
</dbReference>
<evidence type="ECO:0000313" key="16">
    <source>
        <dbReference type="EMBL" id="OSC43134.1"/>
    </source>
</evidence>
<evidence type="ECO:0000313" key="17">
    <source>
        <dbReference type="Proteomes" id="UP000193247"/>
    </source>
</evidence>
<evidence type="ECO:0000256" key="6">
    <source>
        <dbReference type="ARBA" id="ARBA00022679"/>
    </source>
</evidence>
<feature type="domain" description="Histidine kinase" evidence="15">
    <location>
        <begin position="299"/>
        <end position="494"/>
    </location>
</feature>
<reference evidence="16 17" key="1">
    <citation type="submission" date="2017-04" db="EMBL/GenBank/DDBJ databases">
        <title>The new phylogeny of genus Mycobacterium.</title>
        <authorList>
            <person name="Tortoli E."/>
            <person name="Trovato A."/>
            <person name="Cirillo D.M."/>
        </authorList>
    </citation>
    <scope>NUCLEOTIDE SEQUENCE [LARGE SCALE GENOMIC DNA]</scope>
    <source>
        <strain evidence="16 17">TBL 1200985</strain>
    </source>
</reference>
<dbReference type="GO" id="GO:0004673">
    <property type="term" value="F:protein histidine kinase activity"/>
    <property type="evidence" value="ECO:0007669"/>
    <property type="project" value="UniProtKB-EC"/>
</dbReference>
<dbReference type="GO" id="GO:0005737">
    <property type="term" value="C:cytoplasm"/>
    <property type="evidence" value="ECO:0007669"/>
    <property type="project" value="UniProtKB-SubCell"/>
</dbReference>
<keyword evidence="7" id="KW-0547">Nucleotide-binding</keyword>
<dbReference type="InterPro" id="IPR013656">
    <property type="entry name" value="PAS_4"/>
</dbReference>
<dbReference type="OrthoDB" id="9767435at2"/>
<comment type="caution">
    <text evidence="16">The sequence shown here is derived from an EMBL/GenBank/DDBJ whole genome shotgun (WGS) entry which is preliminary data.</text>
</comment>
<evidence type="ECO:0000256" key="10">
    <source>
        <dbReference type="ARBA" id="ARBA00023012"/>
    </source>
</evidence>
<proteinExistence type="predicted"/>
<keyword evidence="9" id="KW-0067">ATP-binding</keyword>
<dbReference type="InterPro" id="IPR036890">
    <property type="entry name" value="HATPase_C_sf"/>
</dbReference>
<dbReference type="InterPro" id="IPR003594">
    <property type="entry name" value="HATPase_dom"/>
</dbReference>
<dbReference type="InterPro" id="IPR038424">
    <property type="entry name" value="H_kinase_PdtaS_GAF_sf"/>
</dbReference>
<evidence type="ECO:0000256" key="5">
    <source>
        <dbReference type="ARBA" id="ARBA00022553"/>
    </source>
</evidence>
<evidence type="ECO:0000256" key="11">
    <source>
        <dbReference type="ARBA" id="ARBA00023016"/>
    </source>
</evidence>
<evidence type="ECO:0000256" key="7">
    <source>
        <dbReference type="ARBA" id="ARBA00022741"/>
    </source>
</evidence>
<evidence type="ECO:0000256" key="13">
    <source>
        <dbReference type="ARBA" id="ARBA00059282"/>
    </source>
</evidence>
<dbReference type="AlphaFoldDB" id="A0A1X2M0J6"/>
<keyword evidence="10" id="KW-0902">Two-component regulatory system</keyword>
<dbReference type="STRING" id="1430326.B8W66_01680"/>
<dbReference type="Gene3D" id="3.30.450.280">
    <property type="entry name" value="GAF domain"/>
    <property type="match status" value="1"/>
</dbReference>
<keyword evidence="11" id="KW-0346">Stress response</keyword>
<name>A0A1X2M0J6_9MYCO</name>
<keyword evidence="17" id="KW-1185">Reference proteome</keyword>
<dbReference type="RefSeq" id="WP_085323273.1">
    <property type="nucleotide sequence ID" value="NZ_NCXP01000001.1"/>
</dbReference>
<dbReference type="EMBL" id="NCXP01000001">
    <property type="protein sequence ID" value="OSC43134.1"/>
    <property type="molecule type" value="Genomic_DNA"/>
</dbReference>
<dbReference type="PANTHER" id="PTHR41523">
    <property type="entry name" value="TWO-COMPONENT SYSTEM SENSOR PROTEIN"/>
    <property type="match status" value="1"/>
</dbReference>
<dbReference type="Gene3D" id="3.30.450.20">
    <property type="entry name" value="PAS domain"/>
    <property type="match status" value="1"/>
</dbReference>
<dbReference type="InterPro" id="IPR005467">
    <property type="entry name" value="His_kinase_dom"/>
</dbReference>
<evidence type="ECO:0000256" key="2">
    <source>
        <dbReference type="ARBA" id="ARBA00004496"/>
    </source>
</evidence>
<evidence type="ECO:0000256" key="14">
    <source>
        <dbReference type="ARBA" id="ARBA00068885"/>
    </source>
</evidence>
<gene>
    <name evidence="16" type="ORF">B8W66_01680</name>
</gene>
<evidence type="ECO:0000259" key="15">
    <source>
        <dbReference type="PROSITE" id="PS50109"/>
    </source>
</evidence>
<dbReference type="InterPro" id="IPR035965">
    <property type="entry name" value="PAS-like_dom_sf"/>
</dbReference>
<dbReference type="Pfam" id="PF07568">
    <property type="entry name" value="HisKA_2"/>
    <property type="match status" value="1"/>
</dbReference>
<dbReference type="Pfam" id="PF12282">
    <property type="entry name" value="GAF_PdtaS"/>
    <property type="match status" value="1"/>
</dbReference>
<evidence type="ECO:0000256" key="1">
    <source>
        <dbReference type="ARBA" id="ARBA00000085"/>
    </source>
</evidence>